<dbReference type="NCBIfam" id="NF041886">
    <property type="entry name" value="Rmf_CrpP_fam"/>
    <property type="match status" value="1"/>
</dbReference>
<evidence type="ECO:0000256" key="3">
    <source>
        <dbReference type="HAMAP-Rule" id="MF_00919"/>
    </source>
</evidence>
<feature type="region of interest" description="Disordered" evidence="4">
    <location>
        <begin position="1"/>
        <end position="32"/>
    </location>
</feature>
<dbReference type="PATRIC" id="fig|28229.3.peg.4748"/>
<evidence type="ECO:0000256" key="1">
    <source>
        <dbReference type="ARBA" id="ARBA00022490"/>
    </source>
</evidence>
<reference evidence="5 6" key="1">
    <citation type="submission" date="2014-08" db="EMBL/GenBank/DDBJ databases">
        <title>Genomic and Phenotypic Diversity of Colwellia psychrerythraea strains from Disparate Marine Basins.</title>
        <authorList>
            <person name="Techtmann S.M."/>
            <person name="Stelling S.C."/>
            <person name="Utturkar S.M."/>
            <person name="Alshibli N."/>
            <person name="Harris A."/>
            <person name="Brown S.D."/>
            <person name="Hazen T.C."/>
        </authorList>
    </citation>
    <scope>NUCLEOTIDE SEQUENCE [LARGE SCALE GENOMIC DNA]</scope>
    <source>
        <strain evidence="5 6">GAB14E</strain>
    </source>
</reference>
<evidence type="ECO:0000256" key="4">
    <source>
        <dbReference type="SAM" id="MobiDB-lite"/>
    </source>
</evidence>
<name>A0A099K8Y4_COLPS</name>
<evidence type="ECO:0000256" key="2">
    <source>
        <dbReference type="ARBA" id="ARBA00022845"/>
    </source>
</evidence>
<dbReference type="InterPro" id="IPR023200">
    <property type="entry name" value="RMF_sf"/>
</dbReference>
<protein>
    <recommendedName>
        <fullName evidence="3">Ribosome modulation factor</fullName>
        <shortName evidence="3">RMF</shortName>
    </recommendedName>
</protein>
<organism evidence="5 6">
    <name type="scientific">Colwellia psychrerythraea</name>
    <name type="common">Vibrio psychroerythus</name>
    <dbReference type="NCBI Taxonomy" id="28229"/>
    <lineage>
        <taxon>Bacteria</taxon>
        <taxon>Pseudomonadati</taxon>
        <taxon>Pseudomonadota</taxon>
        <taxon>Gammaproteobacteria</taxon>
        <taxon>Alteromonadales</taxon>
        <taxon>Colwelliaceae</taxon>
        <taxon>Colwellia</taxon>
    </lineage>
</organism>
<dbReference type="GO" id="GO:0006417">
    <property type="term" value="P:regulation of translation"/>
    <property type="evidence" value="ECO:0007669"/>
    <property type="project" value="UniProtKB-UniRule"/>
</dbReference>
<gene>
    <name evidence="3" type="primary">rmf</name>
    <name evidence="5" type="ORF">GAB14E_0800</name>
</gene>
<comment type="function">
    <text evidence="3">During stationary phase, converts 70S ribosomes to an inactive dimeric form (100S ribosomes).</text>
</comment>
<dbReference type="GO" id="GO:0005737">
    <property type="term" value="C:cytoplasm"/>
    <property type="evidence" value="ECO:0007669"/>
    <property type="project" value="UniProtKB-SubCell"/>
</dbReference>
<evidence type="ECO:0000313" key="5">
    <source>
        <dbReference type="EMBL" id="KGJ86527.1"/>
    </source>
</evidence>
<comment type="caution">
    <text evidence="5">The sequence shown here is derived from an EMBL/GenBank/DDBJ whole genome shotgun (WGS) entry which is preliminary data.</text>
</comment>
<comment type="similarity">
    <text evidence="3">Belongs to the ribosome modulation factor family.</text>
</comment>
<feature type="compositionally biased region" description="Basic residues" evidence="4">
    <location>
        <begin position="1"/>
        <end position="15"/>
    </location>
</feature>
<dbReference type="Gene3D" id="1.10.10.620">
    <property type="entry name" value="ribosome modulation factor like domain"/>
    <property type="match status" value="1"/>
</dbReference>
<evidence type="ECO:0000313" key="6">
    <source>
        <dbReference type="Proteomes" id="UP000029868"/>
    </source>
</evidence>
<dbReference type="HAMAP" id="MF_00919">
    <property type="entry name" value="RMF"/>
    <property type="match status" value="1"/>
</dbReference>
<dbReference type="EMBL" id="JQEC01000075">
    <property type="protein sequence ID" value="KGJ86527.1"/>
    <property type="molecule type" value="Genomic_DNA"/>
</dbReference>
<dbReference type="Proteomes" id="UP000029868">
    <property type="component" value="Unassembled WGS sequence"/>
</dbReference>
<comment type="subcellular location">
    <subcellularLocation>
        <location evidence="3">Cytoplasm</location>
    </subcellularLocation>
</comment>
<dbReference type="NCBIfam" id="NF011162">
    <property type="entry name" value="PRK14563.1"/>
    <property type="match status" value="1"/>
</dbReference>
<proteinExistence type="inferred from homology"/>
<dbReference type="Pfam" id="PF04957">
    <property type="entry name" value="RMF"/>
    <property type="match status" value="1"/>
</dbReference>
<accession>A0A099K8Y4</accession>
<sequence length="58" mass="6901">MMKRQKRDRQNRAHTRGYQAGISGRSKEHCPYQNDSIKSQWLGGWREAIEDKHQGLFK</sequence>
<keyword evidence="1 3" id="KW-0963">Cytoplasm</keyword>
<dbReference type="AlphaFoldDB" id="A0A099K8Y4"/>
<keyword evidence="2 3" id="KW-0810">Translation regulation</keyword>
<dbReference type="InterPro" id="IPR007040">
    <property type="entry name" value="Ribosome_modulation_factor"/>
</dbReference>